<evidence type="ECO:0000259" key="1">
    <source>
        <dbReference type="Pfam" id="PF23493"/>
    </source>
</evidence>
<feature type="domain" description="Cysteinyl-tRNA ligase anticodon binding" evidence="1">
    <location>
        <begin position="27"/>
        <end position="66"/>
    </location>
</feature>
<keyword evidence="3" id="KW-1185">Reference proteome</keyword>
<dbReference type="Pfam" id="PF23493">
    <property type="entry name" value="CysS_C"/>
    <property type="match status" value="1"/>
</dbReference>
<name>A0A4V2S3A2_9ACTN</name>
<protein>
    <recommendedName>
        <fullName evidence="1">Cysteinyl-tRNA ligase anticodon binding domain-containing protein</fullName>
    </recommendedName>
</protein>
<reference evidence="2 3" key="1">
    <citation type="journal article" date="2015" name="Stand. Genomic Sci.">
        <title>Genomic Encyclopedia of Bacterial and Archaeal Type Strains, Phase III: the genomes of soil and plant-associated and newly described type strains.</title>
        <authorList>
            <person name="Whitman W.B."/>
            <person name="Woyke T."/>
            <person name="Klenk H.P."/>
            <person name="Zhou Y."/>
            <person name="Lilburn T.G."/>
            <person name="Beck B.J."/>
            <person name="De Vos P."/>
            <person name="Vandamme P."/>
            <person name="Eisen J.A."/>
            <person name="Garrity G."/>
            <person name="Hugenholtz P."/>
            <person name="Kyrpides N.C."/>
        </authorList>
    </citation>
    <scope>NUCLEOTIDE SEQUENCE [LARGE SCALE GENOMIC DNA]</scope>
    <source>
        <strain evidence="2 3">VKM Ac-2541</strain>
    </source>
</reference>
<accession>A0A4V2S3A2</accession>
<dbReference type="EMBL" id="SLWR01000012">
    <property type="protein sequence ID" value="TCO43540.1"/>
    <property type="molecule type" value="Genomic_DNA"/>
</dbReference>
<dbReference type="OrthoDB" id="5145029at2"/>
<organism evidence="2 3">
    <name type="scientific">Kribbella antiqua</name>
    <dbReference type="NCBI Taxonomy" id="2512217"/>
    <lineage>
        <taxon>Bacteria</taxon>
        <taxon>Bacillati</taxon>
        <taxon>Actinomycetota</taxon>
        <taxon>Actinomycetes</taxon>
        <taxon>Propionibacteriales</taxon>
        <taxon>Kribbellaceae</taxon>
        <taxon>Kribbella</taxon>
    </lineage>
</organism>
<evidence type="ECO:0000313" key="2">
    <source>
        <dbReference type="EMBL" id="TCO43540.1"/>
    </source>
</evidence>
<gene>
    <name evidence="2" type="ORF">EV646_112116</name>
</gene>
<sequence>MADSTVIGHSAADKVMLFGGFPLVGLARSKAFEDGDKGKADLRELRDEVAKLGYTVKDREKKQYWRATRPAGG</sequence>
<dbReference type="InterPro" id="IPR056411">
    <property type="entry name" value="CysS_C"/>
</dbReference>
<dbReference type="AlphaFoldDB" id="A0A4V2S3A2"/>
<dbReference type="RefSeq" id="WP_132154799.1">
    <property type="nucleotide sequence ID" value="NZ_SLWR01000012.1"/>
</dbReference>
<dbReference type="Proteomes" id="UP000295573">
    <property type="component" value="Unassembled WGS sequence"/>
</dbReference>
<evidence type="ECO:0000313" key="3">
    <source>
        <dbReference type="Proteomes" id="UP000295573"/>
    </source>
</evidence>
<comment type="caution">
    <text evidence="2">The sequence shown here is derived from an EMBL/GenBank/DDBJ whole genome shotgun (WGS) entry which is preliminary data.</text>
</comment>
<proteinExistence type="predicted"/>